<dbReference type="HOGENOM" id="CLU_2995249_0_0_6"/>
<name>A0A090BV73_9GAMM</name>
<protein>
    <recommendedName>
        <fullName evidence="3">PIN domain-containing protein</fullName>
    </recommendedName>
</protein>
<sequence length="57" mass="6623">MDAFHLATAVWHKTDYLLTWNCRHIASGRVRKILAEVNLQLQMKTPVICTPEELMEV</sequence>
<dbReference type="EMBL" id="AP014633">
    <property type="protein sequence ID" value="BAP56356.1"/>
    <property type="molecule type" value="Genomic_DNA"/>
</dbReference>
<reference evidence="1 2" key="1">
    <citation type="journal article" date="2014" name="ISME J.">
        <title>Ecophysiology of Thioploca ingrica as revealed by the complete genome sequence supplemented with proteomic evidence.</title>
        <authorList>
            <person name="Kojima H."/>
            <person name="Ogura Y."/>
            <person name="Yamamoto N."/>
            <person name="Togashi T."/>
            <person name="Mori H."/>
            <person name="Watanabe T."/>
            <person name="Nemoto F."/>
            <person name="Kurokawa K."/>
            <person name="Hayashi T."/>
            <person name="Fukui M."/>
        </authorList>
    </citation>
    <scope>NUCLEOTIDE SEQUENCE [LARGE SCALE GENOMIC DNA]</scope>
</reference>
<gene>
    <name evidence="1" type="ORF">THII_2059</name>
</gene>
<organism evidence="1 2">
    <name type="scientific">Thioploca ingrica</name>
    <dbReference type="NCBI Taxonomy" id="40754"/>
    <lineage>
        <taxon>Bacteria</taxon>
        <taxon>Pseudomonadati</taxon>
        <taxon>Pseudomonadota</taxon>
        <taxon>Gammaproteobacteria</taxon>
        <taxon>Thiotrichales</taxon>
        <taxon>Thiotrichaceae</taxon>
        <taxon>Thioploca</taxon>
    </lineage>
</organism>
<dbReference type="KEGG" id="tig:THII_2059"/>
<accession>A0A090BV73</accession>
<keyword evidence="2" id="KW-1185">Reference proteome</keyword>
<dbReference type="AlphaFoldDB" id="A0A090BV73"/>
<evidence type="ECO:0008006" key="3">
    <source>
        <dbReference type="Google" id="ProtNLM"/>
    </source>
</evidence>
<dbReference type="Proteomes" id="UP000031623">
    <property type="component" value="Chromosome"/>
</dbReference>
<proteinExistence type="predicted"/>
<evidence type="ECO:0000313" key="1">
    <source>
        <dbReference type="EMBL" id="BAP56356.1"/>
    </source>
</evidence>
<evidence type="ECO:0000313" key="2">
    <source>
        <dbReference type="Proteomes" id="UP000031623"/>
    </source>
</evidence>
<dbReference type="STRING" id="40754.THII_2059"/>